<organism evidence="1 2">
    <name type="scientific">Adineta steineri</name>
    <dbReference type="NCBI Taxonomy" id="433720"/>
    <lineage>
        <taxon>Eukaryota</taxon>
        <taxon>Metazoa</taxon>
        <taxon>Spiralia</taxon>
        <taxon>Gnathifera</taxon>
        <taxon>Rotifera</taxon>
        <taxon>Eurotatoria</taxon>
        <taxon>Bdelloidea</taxon>
        <taxon>Adinetida</taxon>
        <taxon>Adinetidae</taxon>
        <taxon>Adineta</taxon>
    </lineage>
</organism>
<dbReference type="AlphaFoldDB" id="A0A820MAZ5"/>
<proteinExistence type="predicted"/>
<accession>A0A820MAZ5</accession>
<evidence type="ECO:0000313" key="1">
    <source>
        <dbReference type="EMBL" id="CAF4371655.1"/>
    </source>
</evidence>
<name>A0A820MAZ5_9BILA</name>
<protein>
    <submittedName>
        <fullName evidence="1">Uncharacterized protein</fullName>
    </submittedName>
</protein>
<dbReference type="EMBL" id="CAJOAY010024071">
    <property type="protein sequence ID" value="CAF4371655.1"/>
    <property type="molecule type" value="Genomic_DNA"/>
</dbReference>
<reference evidence="1" key="1">
    <citation type="submission" date="2021-02" db="EMBL/GenBank/DDBJ databases">
        <authorList>
            <person name="Nowell W R."/>
        </authorList>
    </citation>
    <scope>NUCLEOTIDE SEQUENCE</scope>
</reference>
<sequence length="23" mass="2671">VLFVQRKLRAVEPTITYEPAQVI</sequence>
<comment type="caution">
    <text evidence="1">The sequence shown here is derived from an EMBL/GenBank/DDBJ whole genome shotgun (WGS) entry which is preliminary data.</text>
</comment>
<dbReference type="Proteomes" id="UP000663881">
    <property type="component" value="Unassembled WGS sequence"/>
</dbReference>
<evidence type="ECO:0000313" key="2">
    <source>
        <dbReference type="Proteomes" id="UP000663881"/>
    </source>
</evidence>
<feature type="non-terminal residue" evidence="1">
    <location>
        <position position="1"/>
    </location>
</feature>
<gene>
    <name evidence="1" type="ORF">OKA104_LOCUS49869</name>
</gene>